<proteinExistence type="predicted"/>
<dbReference type="SUPFAM" id="SSF52540">
    <property type="entry name" value="P-loop containing nucleoside triphosphate hydrolases"/>
    <property type="match status" value="1"/>
</dbReference>
<feature type="compositionally biased region" description="Acidic residues" evidence="1">
    <location>
        <begin position="267"/>
        <end position="279"/>
    </location>
</feature>
<dbReference type="Pfam" id="PF23232">
    <property type="entry name" value="AAA_lid_13"/>
    <property type="match status" value="1"/>
</dbReference>
<dbReference type="Gene3D" id="3.40.50.300">
    <property type="entry name" value="P-loop containing nucleotide triphosphate hydrolases"/>
    <property type="match status" value="1"/>
</dbReference>
<dbReference type="Pfam" id="PF00004">
    <property type="entry name" value="AAA"/>
    <property type="match status" value="1"/>
</dbReference>
<dbReference type="InterPro" id="IPR056599">
    <property type="entry name" value="AAA_lid_fung"/>
</dbReference>
<evidence type="ECO:0000313" key="3">
    <source>
        <dbReference type="EMBL" id="KAK7539390.1"/>
    </source>
</evidence>
<feature type="region of interest" description="Disordered" evidence="1">
    <location>
        <begin position="325"/>
        <end position="344"/>
    </location>
</feature>
<sequence length="1056" mass="118723">MISPSSGQPLPSSPLHQATRCQTAILTPSTPSPQLQPPAASASASAAGSSPAAPAPAPLHDPTGARSSSAYDDTVMESAPRDESAKPGDPVDVKTTTDAPNPDLKTTDGGEGAEKPAKSAKKKTKKNQNGKKPQATKRHGKKSKRNRRDESSDSDDSASDSETSDEAKSEDSSSDEGDDSSSSEDDGRKRSRKKSIIKMRKIKAKKTKKKGKKSKKYDSSSSESESESEKSESSSSSESESSEEESKHARRRKSKRKSQRSRHADDTDADDVSEAEGEETGLAQLLLDILQRRPNSSSTQGGSGELDEASIEEKLATGLARLTFRGKKKPKDKRKGKKQQAKRGTTLEFKRVDELWDNTIHNYKLTESAEDPVDEFNSYVFTVRRRFDWENKYRSTVVDIKSKLLREALAEIFKDVKGVSLVEEQPSIDPNMLFLYLEELRTYAKKTLKNKAKKEKKRKQKKKLKVMASHCKIMLKYLDEDYDETKKTLYPMLEAGNITFDLLWALFKPNTFAYTTTYGAAEHPRCFKVDYAYKERSFIRGEWYCIEGRYLEYDGKNYGLGDFEINVDAFKGPRKITSLATYPIRYHKDADNLKKQLIERGKRFVTMTGMNYRFHKGLAFEKRKKAVAKHNVNGRVMIDPAIFRRINPNYPISLIKPKDQDALYDMCCSSDDDEDEDSDCKMHGPENNPDNEEKEHFKLKLVYDENKMAHLVKVEVDEEGVEIKKEKLDKLAGDAANGETNGEGVADDDDKTKDQIFSEDELLIASPVVLGFSFADKQWLEFSIAGVRDIEWNEGAFESLVLPPNDKSIVKALVSSHKFHAAETIDDVVQGKGKGLVFVLHGSPGVGKTLTAEGIADFLKCPLYAVSAGELGTDSWRLEQELQKIMDIAHSWGAILLLDEADVFLEKRQVHDIHRNALVSIFLRLLEYFQGILFLTTNRVETFDDAFQSRTHMGLRYEDLGHHAKREIWKMFLKKVEEMEGMQMDKFESDDYNALARKNMNGRQIKNAVRTAQALAVNEQSALSMAHIRRVLDVAASFERDLKGGTGYLDAMRSYT</sequence>
<dbReference type="CDD" id="cd19481">
    <property type="entry name" value="RecA-like_protease"/>
    <property type="match status" value="1"/>
</dbReference>
<feature type="compositionally biased region" description="Low complexity" evidence="1">
    <location>
        <begin position="37"/>
        <end position="52"/>
    </location>
</feature>
<dbReference type="PANTHER" id="PTHR46411:SF1">
    <property type="entry name" value="FAMILY ATPASE, PUTATIVE (AFU_ORTHOLOGUE AFUA_7G05752)-RELATED"/>
    <property type="match status" value="1"/>
</dbReference>
<feature type="compositionally biased region" description="Basic residues" evidence="1">
    <location>
        <begin position="325"/>
        <end position="341"/>
    </location>
</feature>
<protein>
    <submittedName>
        <fullName evidence="3">AAA family ATPase</fullName>
    </submittedName>
</protein>
<gene>
    <name evidence="3" type="ORF">J3D65DRAFT_278484</name>
</gene>
<keyword evidence="4" id="KW-1185">Reference proteome</keyword>
<organism evidence="3 4">
    <name type="scientific">Phyllosticta citribraziliensis</name>
    <dbReference type="NCBI Taxonomy" id="989973"/>
    <lineage>
        <taxon>Eukaryota</taxon>
        <taxon>Fungi</taxon>
        <taxon>Dikarya</taxon>
        <taxon>Ascomycota</taxon>
        <taxon>Pezizomycotina</taxon>
        <taxon>Dothideomycetes</taxon>
        <taxon>Dothideomycetes incertae sedis</taxon>
        <taxon>Botryosphaeriales</taxon>
        <taxon>Phyllostictaceae</taxon>
        <taxon>Phyllosticta</taxon>
    </lineage>
</organism>
<dbReference type="Proteomes" id="UP001360953">
    <property type="component" value="Unassembled WGS sequence"/>
</dbReference>
<name>A0ABR1LXA8_9PEZI</name>
<dbReference type="EMBL" id="JBBPEH010000004">
    <property type="protein sequence ID" value="KAK7539390.1"/>
    <property type="molecule type" value="Genomic_DNA"/>
</dbReference>
<feature type="compositionally biased region" description="Basic residues" evidence="1">
    <location>
        <begin position="248"/>
        <end position="261"/>
    </location>
</feature>
<dbReference type="InterPro" id="IPR027417">
    <property type="entry name" value="P-loop_NTPase"/>
</dbReference>
<evidence type="ECO:0000256" key="1">
    <source>
        <dbReference type="SAM" id="MobiDB-lite"/>
    </source>
</evidence>
<feature type="region of interest" description="Disordered" evidence="1">
    <location>
        <begin position="1"/>
        <end position="279"/>
    </location>
</feature>
<dbReference type="InterPro" id="IPR003593">
    <property type="entry name" value="AAA+_ATPase"/>
</dbReference>
<accession>A0ABR1LXA8</accession>
<evidence type="ECO:0000313" key="4">
    <source>
        <dbReference type="Proteomes" id="UP001360953"/>
    </source>
</evidence>
<dbReference type="SMART" id="SM00382">
    <property type="entry name" value="AAA"/>
    <property type="match status" value="1"/>
</dbReference>
<dbReference type="RefSeq" id="XP_066656661.1">
    <property type="nucleotide sequence ID" value="XM_066795039.1"/>
</dbReference>
<dbReference type="GeneID" id="92027945"/>
<feature type="domain" description="AAA+ ATPase" evidence="2">
    <location>
        <begin position="834"/>
        <end position="959"/>
    </location>
</feature>
<dbReference type="PANTHER" id="PTHR46411">
    <property type="entry name" value="FAMILY ATPASE, PUTATIVE-RELATED"/>
    <property type="match status" value="1"/>
</dbReference>
<dbReference type="Pfam" id="PF22942">
    <property type="entry name" value="DUF7025"/>
    <property type="match status" value="1"/>
</dbReference>
<reference evidence="3 4" key="1">
    <citation type="submission" date="2024-04" db="EMBL/GenBank/DDBJ databases">
        <title>Phyllosticta paracitricarpa is synonymous to the EU quarantine fungus P. citricarpa based on phylogenomic analyses.</title>
        <authorList>
            <consortium name="Lawrence Berkeley National Laboratory"/>
            <person name="Van ingen-buijs V.A."/>
            <person name="Van westerhoven A.C."/>
            <person name="Haridas S."/>
            <person name="Skiadas P."/>
            <person name="Martin F."/>
            <person name="Groenewald J.Z."/>
            <person name="Crous P.W."/>
            <person name="Seidl M.F."/>
        </authorList>
    </citation>
    <scope>NUCLEOTIDE SEQUENCE [LARGE SCALE GENOMIC DNA]</scope>
    <source>
        <strain evidence="3 4">CPC 17464</strain>
    </source>
</reference>
<dbReference type="InterPro" id="IPR054289">
    <property type="entry name" value="DUF7025"/>
</dbReference>
<feature type="compositionally biased region" description="Basic and acidic residues" evidence="1">
    <location>
        <begin position="105"/>
        <end position="117"/>
    </location>
</feature>
<feature type="compositionally biased region" description="Basic residues" evidence="1">
    <location>
        <begin position="189"/>
        <end position="215"/>
    </location>
</feature>
<feature type="compositionally biased region" description="Low complexity" evidence="1">
    <location>
        <begin position="1"/>
        <end position="15"/>
    </location>
</feature>
<feature type="compositionally biased region" description="Acidic residues" evidence="1">
    <location>
        <begin position="152"/>
        <end position="164"/>
    </location>
</feature>
<dbReference type="InterPro" id="IPR003959">
    <property type="entry name" value="ATPase_AAA_core"/>
</dbReference>
<comment type="caution">
    <text evidence="3">The sequence shown here is derived from an EMBL/GenBank/DDBJ whole genome shotgun (WGS) entry which is preliminary data.</text>
</comment>
<feature type="compositionally biased region" description="Basic residues" evidence="1">
    <location>
        <begin position="118"/>
        <end position="146"/>
    </location>
</feature>
<feature type="compositionally biased region" description="Basic and acidic residues" evidence="1">
    <location>
        <begin position="79"/>
        <end position="92"/>
    </location>
</feature>
<evidence type="ECO:0000259" key="2">
    <source>
        <dbReference type="SMART" id="SM00382"/>
    </source>
</evidence>
<feature type="compositionally biased region" description="Acidic residues" evidence="1">
    <location>
        <begin position="172"/>
        <end position="184"/>
    </location>
</feature>